<keyword evidence="4" id="KW-1185">Reference proteome</keyword>
<feature type="region of interest" description="Disordered" evidence="1">
    <location>
        <begin position="198"/>
        <end position="236"/>
    </location>
</feature>
<dbReference type="InterPro" id="IPR046258">
    <property type="entry name" value="DUF6291"/>
</dbReference>
<evidence type="ECO:0000313" key="3">
    <source>
        <dbReference type="EMBL" id="GCB29470.1"/>
    </source>
</evidence>
<name>A0A401LD55_9FIRM</name>
<organism evidence="3 4">
    <name type="scientific">Anaerotignum faecicola</name>
    <dbReference type="NCBI Taxonomy" id="2358141"/>
    <lineage>
        <taxon>Bacteria</taxon>
        <taxon>Bacillati</taxon>
        <taxon>Bacillota</taxon>
        <taxon>Clostridia</taxon>
        <taxon>Lachnospirales</taxon>
        <taxon>Anaerotignaceae</taxon>
        <taxon>Anaerotignum</taxon>
    </lineage>
</organism>
<feature type="compositionally biased region" description="Gly residues" evidence="1">
    <location>
        <begin position="118"/>
        <end position="128"/>
    </location>
</feature>
<dbReference type="AlphaFoldDB" id="A0A401LD55"/>
<accession>A0A401LD55</accession>
<feature type="compositionally biased region" description="Basic and acidic residues" evidence="1">
    <location>
        <begin position="85"/>
        <end position="104"/>
    </location>
</feature>
<sequence length="236" mass="26099">MERESFIFYRSFYDSIKGLGDAEFAECMRFLCEYGLNGAEQTGGTLAEVVLKMAKPQIDANNQRRANGAKGGRPKASLSAQEQAVSDRKTDGSETENHRLRDAKPNVNGNGNVNENGNGNGNEKGNGEGNENASQDGQPHPFHPPSVEEVRAYCESKGYRISPERFMDYYTANGWRLGKSEMKDWKAVVRNWERQEAKQTENVSGYCRQESGKGVKGYGRCEGADAGSEKYDGTVL</sequence>
<evidence type="ECO:0000259" key="2">
    <source>
        <dbReference type="Pfam" id="PF19808"/>
    </source>
</evidence>
<protein>
    <recommendedName>
        <fullName evidence="2">DUF6291 domain-containing protein</fullName>
    </recommendedName>
</protein>
<comment type="caution">
    <text evidence="3">The sequence shown here is derived from an EMBL/GenBank/DDBJ whole genome shotgun (WGS) entry which is preliminary data.</text>
</comment>
<feature type="compositionally biased region" description="Basic and acidic residues" evidence="1">
    <location>
        <begin position="227"/>
        <end position="236"/>
    </location>
</feature>
<reference evidence="3 4" key="1">
    <citation type="submission" date="2018-10" db="EMBL/GenBank/DDBJ databases">
        <title>Draft Genome Sequence of Anaerotignum sp. KCTC 15736.</title>
        <authorList>
            <person name="Choi S.H."/>
            <person name="Kim J.S."/>
            <person name="Kang S.W."/>
            <person name="Lee J.S."/>
            <person name="Park S.H."/>
        </authorList>
    </citation>
    <scope>NUCLEOTIDE SEQUENCE [LARGE SCALE GENOMIC DNA]</scope>
    <source>
        <strain evidence="3 4">KCTC 15736</strain>
    </source>
</reference>
<dbReference type="EMBL" id="BHVZ01000002">
    <property type="protein sequence ID" value="GCB29470.1"/>
    <property type="molecule type" value="Genomic_DNA"/>
</dbReference>
<feature type="region of interest" description="Disordered" evidence="1">
    <location>
        <begin position="60"/>
        <end position="144"/>
    </location>
</feature>
<evidence type="ECO:0000256" key="1">
    <source>
        <dbReference type="SAM" id="MobiDB-lite"/>
    </source>
</evidence>
<dbReference type="Pfam" id="PF19808">
    <property type="entry name" value="DUF6291"/>
    <property type="match status" value="1"/>
</dbReference>
<feature type="domain" description="DUF6291" evidence="2">
    <location>
        <begin position="5"/>
        <end position="75"/>
    </location>
</feature>
<evidence type="ECO:0000313" key="4">
    <source>
        <dbReference type="Proteomes" id="UP000287361"/>
    </source>
</evidence>
<gene>
    <name evidence="3" type="ORF">KGMB03357_11310</name>
</gene>
<feature type="compositionally biased region" description="Low complexity" evidence="1">
    <location>
        <begin position="106"/>
        <end position="117"/>
    </location>
</feature>
<dbReference type="OrthoDB" id="1047417at2"/>
<dbReference type="Proteomes" id="UP000287361">
    <property type="component" value="Unassembled WGS sequence"/>
</dbReference>
<proteinExistence type="predicted"/>